<sequence>MTIRELERSPRLFLALVTFAISLMGIAGKELLLALLNGAVPARSVKESVMKKLANPEAVLWLGAGIIIMIGVISSAVIYLCM</sequence>
<dbReference type="EMBL" id="UINC01198760">
    <property type="protein sequence ID" value="SVE16860.1"/>
    <property type="molecule type" value="Genomic_DNA"/>
</dbReference>
<evidence type="ECO:0000256" key="1">
    <source>
        <dbReference type="SAM" id="Phobius"/>
    </source>
</evidence>
<keyword evidence="1" id="KW-1133">Transmembrane helix</keyword>
<dbReference type="AlphaFoldDB" id="A0A383BAP9"/>
<feature type="transmembrane region" description="Helical" evidence="1">
    <location>
        <begin position="12"/>
        <end position="38"/>
    </location>
</feature>
<keyword evidence="1" id="KW-0812">Transmembrane</keyword>
<organism evidence="2">
    <name type="scientific">marine metagenome</name>
    <dbReference type="NCBI Taxonomy" id="408172"/>
    <lineage>
        <taxon>unclassified sequences</taxon>
        <taxon>metagenomes</taxon>
        <taxon>ecological metagenomes</taxon>
    </lineage>
</organism>
<gene>
    <name evidence="2" type="ORF">METZ01_LOCUS469714</name>
</gene>
<name>A0A383BAP9_9ZZZZ</name>
<reference evidence="2" key="1">
    <citation type="submission" date="2018-05" db="EMBL/GenBank/DDBJ databases">
        <authorList>
            <person name="Lanie J.A."/>
            <person name="Ng W.-L."/>
            <person name="Kazmierczak K.M."/>
            <person name="Andrzejewski T.M."/>
            <person name="Davidsen T.M."/>
            <person name="Wayne K.J."/>
            <person name="Tettelin H."/>
            <person name="Glass J.I."/>
            <person name="Rusch D."/>
            <person name="Podicherti R."/>
            <person name="Tsui H.-C.T."/>
            <person name="Winkler M.E."/>
        </authorList>
    </citation>
    <scope>NUCLEOTIDE SEQUENCE</scope>
</reference>
<evidence type="ECO:0000313" key="2">
    <source>
        <dbReference type="EMBL" id="SVE16860.1"/>
    </source>
</evidence>
<proteinExistence type="predicted"/>
<keyword evidence="1" id="KW-0472">Membrane</keyword>
<accession>A0A383BAP9</accession>
<feature type="transmembrane region" description="Helical" evidence="1">
    <location>
        <begin position="58"/>
        <end position="81"/>
    </location>
</feature>
<protein>
    <submittedName>
        <fullName evidence="2">Uncharacterized protein</fullName>
    </submittedName>
</protein>